<protein>
    <submittedName>
        <fullName evidence="2">Uncharacterized protein</fullName>
    </submittedName>
</protein>
<feature type="transmembrane region" description="Helical" evidence="1">
    <location>
        <begin position="31"/>
        <end position="55"/>
    </location>
</feature>
<comment type="caution">
    <text evidence="2">The sequence shown here is derived from an EMBL/GenBank/DDBJ whole genome shotgun (WGS) entry which is preliminary data.</text>
</comment>
<sequence>MREHPAPIPSERLRQHILTRISREERRRARIYVFASAATILLSIVGIVVSVQYMLQAMRLSSSSEYLSLILSDADIVFANWQVFALSLLESIPLLPILMSLIASFTLLVAIRTFANNLRTGLVPSFGN</sequence>
<organism evidence="2 3">
    <name type="scientific">Candidatus Kaiserbacteria bacterium RIFCSPHIGHO2_01_FULL_54_36b</name>
    <dbReference type="NCBI Taxonomy" id="1798483"/>
    <lineage>
        <taxon>Bacteria</taxon>
        <taxon>Candidatus Kaiseribacteriota</taxon>
    </lineage>
</organism>
<dbReference type="EMBL" id="MFKW01000052">
    <property type="protein sequence ID" value="OGG50369.1"/>
    <property type="molecule type" value="Genomic_DNA"/>
</dbReference>
<evidence type="ECO:0000313" key="3">
    <source>
        <dbReference type="Proteomes" id="UP000176445"/>
    </source>
</evidence>
<reference evidence="2 3" key="1">
    <citation type="journal article" date="2016" name="Nat. Commun.">
        <title>Thousands of microbial genomes shed light on interconnected biogeochemical processes in an aquifer system.</title>
        <authorList>
            <person name="Anantharaman K."/>
            <person name="Brown C.T."/>
            <person name="Hug L.A."/>
            <person name="Sharon I."/>
            <person name="Castelle C.J."/>
            <person name="Probst A.J."/>
            <person name="Thomas B.C."/>
            <person name="Singh A."/>
            <person name="Wilkins M.J."/>
            <person name="Karaoz U."/>
            <person name="Brodie E.L."/>
            <person name="Williams K.H."/>
            <person name="Hubbard S.S."/>
            <person name="Banfield J.F."/>
        </authorList>
    </citation>
    <scope>NUCLEOTIDE SEQUENCE [LARGE SCALE GENOMIC DNA]</scope>
</reference>
<gene>
    <name evidence="2" type="ORF">A2704_05500</name>
</gene>
<keyword evidence="1" id="KW-0472">Membrane</keyword>
<accession>A0A1F6CMA1</accession>
<evidence type="ECO:0000256" key="1">
    <source>
        <dbReference type="SAM" id="Phobius"/>
    </source>
</evidence>
<dbReference type="Proteomes" id="UP000176445">
    <property type="component" value="Unassembled WGS sequence"/>
</dbReference>
<keyword evidence="1" id="KW-1133">Transmembrane helix</keyword>
<dbReference type="AlphaFoldDB" id="A0A1F6CMA1"/>
<feature type="transmembrane region" description="Helical" evidence="1">
    <location>
        <begin position="92"/>
        <end position="111"/>
    </location>
</feature>
<proteinExistence type="predicted"/>
<keyword evidence="1" id="KW-0812">Transmembrane</keyword>
<name>A0A1F6CMA1_9BACT</name>
<evidence type="ECO:0000313" key="2">
    <source>
        <dbReference type="EMBL" id="OGG50369.1"/>
    </source>
</evidence>